<dbReference type="Gene3D" id="1.10.3730.20">
    <property type="match status" value="1"/>
</dbReference>
<dbReference type="PANTHER" id="PTHR22911">
    <property type="entry name" value="ACYL-MALONYL CONDENSING ENZYME-RELATED"/>
    <property type="match status" value="1"/>
</dbReference>
<gene>
    <name evidence="3" type="ORF">UFOPK2894_01626</name>
    <name evidence="4" type="ORF">UFOPK4295_01320</name>
</gene>
<dbReference type="InterPro" id="IPR037185">
    <property type="entry name" value="EmrE-like"/>
</dbReference>
<name>A0A6J6WX32_9ZZZZ</name>
<feature type="transmembrane region" description="Helical" evidence="1">
    <location>
        <begin position="247"/>
        <end position="267"/>
    </location>
</feature>
<dbReference type="EMBL" id="CAFBQF010000082">
    <property type="protein sequence ID" value="CAB5055148.1"/>
    <property type="molecule type" value="Genomic_DNA"/>
</dbReference>
<feature type="domain" description="EamA" evidence="2">
    <location>
        <begin position="11"/>
        <end position="140"/>
    </location>
</feature>
<feature type="transmembrane region" description="Helical" evidence="1">
    <location>
        <begin position="95"/>
        <end position="117"/>
    </location>
</feature>
<feature type="transmembrane region" description="Helical" evidence="1">
    <location>
        <begin position="153"/>
        <end position="175"/>
    </location>
</feature>
<dbReference type="AlphaFoldDB" id="A0A6J6WX32"/>
<dbReference type="GO" id="GO:0016020">
    <property type="term" value="C:membrane"/>
    <property type="evidence" value="ECO:0007669"/>
    <property type="project" value="InterPro"/>
</dbReference>
<accession>A0A6J6WX32</accession>
<feature type="transmembrane region" description="Helical" evidence="1">
    <location>
        <begin position="187"/>
        <end position="205"/>
    </location>
</feature>
<protein>
    <submittedName>
        <fullName evidence="3">Unannotated protein</fullName>
    </submittedName>
</protein>
<evidence type="ECO:0000313" key="4">
    <source>
        <dbReference type="EMBL" id="CAB5055148.1"/>
    </source>
</evidence>
<dbReference type="Pfam" id="PF00892">
    <property type="entry name" value="EamA"/>
    <property type="match status" value="2"/>
</dbReference>
<sequence>MNFNKLLSRPVLAAVIGAFIISSSGALTKQSLESPATIALWRCIWALPLLAFFSHRETLKFGKRVKRDRVLSALAGIAFTFDLVMWHYSIHYIGAGMATVLGNLSSVVVAFVAWTFLKERPSNRLLIALPFVLLGVTMTTGVLGGGADGINPGLGVAFGIACSISYGIFIVVYRAGGKDDRRIAGPLFDATLFGGLGTLVFGPFLDSDFHLLPNLQSHVYLAILGNLCQVLGWLIISIALPRLPAALTALILLIQPLGGIGIAMLFLGEHPTLIQLLGGTVILAGVVYASRAPRAPLSTG</sequence>
<dbReference type="EMBL" id="CAEZZQ010000168">
    <property type="protein sequence ID" value="CAB4788325.1"/>
    <property type="molecule type" value="Genomic_DNA"/>
</dbReference>
<organism evidence="3">
    <name type="scientific">freshwater metagenome</name>
    <dbReference type="NCBI Taxonomy" id="449393"/>
    <lineage>
        <taxon>unclassified sequences</taxon>
        <taxon>metagenomes</taxon>
        <taxon>ecological metagenomes</taxon>
    </lineage>
</organism>
<keyword evidence="1" id="KW-0472">Membrane</keyword>
<feature type="transmembrane region" description="Helical" evidence="1">
    <location>
        <begin position="124"/>
        <end position="147"/>
    </location>
</feature>
<dbReference type="SUPFAM" id="SSF103481">
    <property type="entry name" value="Multidrug resistance efflux transporter EmrE"/>
    <property type="match status" value="2"/>
</dbReference>
<feature type="transmembrane region" description="Helical" evidence="1">
    <location>
        <begin position="217"/>
        <end position="240"/>
    </location>
</feature>
<reference evidence="3" key="1">
    <citation type="submission" date="2020-05" db="EMBL/GenBank/DDBJ databases">
        <authorList>
            <person name="Chiriac C."/>
            <person name="Salcher M."/>
            <person name="Ghai R."/>
            <person name="Kavagutti S V."/>
        </authorList>
    </citation>
    <scope>NUCLEOTIDE SEQUENCE</scope>
</reference>
<feature type="transmembrane region" description="Helical" evidence="1">
    <location>
        <begin position="70"/>
        <end position="89"/>
    </location>
</feature>
<dbReference type="InterPro" id="IPR000620">
    <property type="entry name" value="EamA_dom"/>
</dbReference>
<keyword evidence="1" id="KW-0812">Transmembrane</keyword>
<feature type="domain" description="EamA" evidence="2">
    <location>
        <begin position="154"/>
        <end position="289"/>
    </location>
</feature>
<keyword evidence="1" id="KW-1133">Transmembrane helix</keyword>
<feature type="transmembrane region" description="Helical" evidence="1">
    <location>
        <begin position="273"/>
        <end position="290"/>
    </location>
</feature>
<feature type="transmembrane region" description="Helical" evidence="1">
    <location>
        <begin position="36"/>
        <end position="54"/>
    </location>
</feature>
<evidence type="ECO:0000259" key="2">
    <source>
        <dbReference type="Pfam" id="PF00892"/>
    </source>
</evidence>
<evidence type="ECO:0000256" key="1">
    <source>
        <dbReference type="SAM" id="Phobius"/>
    </source>
</evidence>
<proteinExistence type="predicted"/>
<evidence type="ECO:0000313" key="3">
    <source>
        <dbReference type="EMBL" id="CAB4788325.1"/>
    </source>
</evidence>